<evidence type="ECO:0000256" key="5">
    <source>
        <dbReference type="ARBA" id="ARBA00022692"/>
    </source>
</evidence>
<accession>A0ABS9KI61</accession>
<evidence type="ECO:0000256" key="6">
    <source>
        <dbReference type="ARBA" id="ARBA00022989"/>
    </source>
</evidence>
<comment type="subcellular location">
    <subcellularLocation>
        <location evidence="1">Cell membrane</location>
        <topology evidence="1">Multi-pass membrane protein</topology>
    </subcellularLocation>
</comment>
<gene>
    <name evidence="13" type="ORF">L6773_18350</name>
</gene>
<evidence type="ECO:0000256" key="8">
    <source>
        <dbReference type="ARBA" id="ARBA00023065"/>
    </source>
</evidence>
<name>A0ABS9KI61_9BACT</name>
<keyword evidence="3" id="KW-0813">Transport</keyword>
<feature type="transmembrane region" description="Helical" evidence="12">
    <location>
        <begin position="396"/>
        <end position="414"/>
    </location>
</feature>
<evidence type="ECO:0000256" key="1">
    <source>
        <dbReference type="ARBA" id="ARBA00004651"/>
    </source>
</evidence>
<evidence type="ECO:0000256" key="4">
    <source>
        <dbReference type="ARBA" id="ARBA00022475"/>
    </source>
</evidence>
<feature type="transmembrane region" description="Helical" evidence="12">
    <location>
        <begin position="6"/>
        <end position="24"/>
    </location>
</feature>
<evidence type="ECO:0000256" key="3">
    <source>
        <dbReference type="ARBA" id="ARBA00022448"/>
    </source>
</evidence>
<feature type="transmembrane region" description="Helical" evidence="12">
    <location>
        <begin position="162"/>
        <end position="183"/>
    </location>
</feature>
<feature type="transmembrane region" description="Helical" evidence="12">
    <location>
        <begin position="130"/>
        <end position="150"/>
    </location>
</feature>
<feature type="transmembrane region" description="Helical" evidence="12">
    <location>
        <begin position="333"/>
        <end position="354"/>
    </location>
</feature>
<evidence type="ECO:0000256" key="11">
    <source>
        <dbReference type="RuleBase" id="RU362091"/>
    </source>
</evidence>
<feature type="transmembrane region" description="Helical" evidence="12">
    <location>
        <begin position="287"/>
        <end position="313"/>
    </location>
</feature>
<dbReference type="InterPro" id="IPR038377">
    <property type="entry name" value="Na/Glc_symporter_sf"/>
</dbReference>
<dbReference type="PROSITE" id="PS50283">
    <property type="entry name" value="NA_SOLUT_SYMP_3"/>
    <property type="match status" value="1"/>
</dbReference>
<comment type="similarity">
    <text evidence="2 11">Belongs to the sodium:solute symporter (SSF) (TC 2.A.21) family.</text>
</comment>
<dbReference type="EMBL" id="JAKLWS010000035">
    <property type="protein sequence ID" value="MCG2590544.1"/>
    <property type="molecule type" value="Genomic_DNA"/>
</dbReference>
<feature type="transmembrane region" description="Helical" evidence="12">
    <location>
        <begin position="44"/>
        <end position="68"/>
    </location>
</feature>
<keyword evidence="6 12" id="KW-1133">Transmembrane helix</keyword>
<keyword evidence="4" id="KW-1003">Cell membrane</keyword>
<feature type="transmembrane region" description="Helical" evidence="12">
    <location>
        <begin position="455"/>
        <end position="474"/>
    </location>
</feature>
<dbReference type="Gene3D" id="1.20.1730.10">
    <property type="entry name" value="Sodium/glucose cotransporter"/>
    <property type="match status" value="1"/>
</dbReference>
<dbReference type="PANTHER" id="PTHR42985:SF47">
    <property type="entry name" value="INTEGRAL MEMBRANE TRANSPORT PROTEIN"/>
    <property type="match status" value="1"/>
</dbReference>
<dbReference type="Proteomes" id="UP001165366">
    <property type="component" value="Unassembled WGS sequence"/>
</dbReference>
<feature type="transmembrane region" description="Helical" evidence="12">
    <location>
        <begin position="195"/>
        <end position="214"/>
    </location>
</feature>
<reference evidence="13" key="1">
    <citation type="submission" date="2022-01" db="EMBL/GenBank/DDBJ databases">
        <authorList>
            <person name="Wang Y."/>
        </authorList>
    </citation>
    <scope>NUCLEOTIDE SEQUENCE</scope>
    <source>
        <strain evidence="13">WB101</strain>
    </source>
</reference>
<keyword evidence="14" id="KW-1185">Reference proteome</keyword>
<dbReference type="InterPro" id="IPR001734">
    <property type="entry name" value="Na/solute_symporter"/>
</dbReference>
<evidence type="ECO:0000313" key="14">
    <source>
        <dbReference type="Proteomes" id="UP001165366"/>
    </source>
</evidence>
<dbReference type="CDD" id="cd11493">
    <property type="entry name" value="SLC5sbd_NIS-like_u1"/>
    <property type="match status" value="1"/>
</dbReference>
<evidence type="ECO:0000256" key="7">
    <source>
        <dbReference type="ARBA" id="ARBA00023053"/>
    </source>
</evidence>
<feature type="transmembrane region" description="Helical" evidence="12">
    <location>
        <begin position="486"/>
        <end position="508"/>
    </location>
</feature>
<dbReference type="Pfam" id="PF00474">
    <property type="entry name" value="SSF"/>
    <property type="match status" value="1"/>
</dbReference>
<feature type="transmembrane region" description="Helical" evidence="12">
    <location>
        <begin position="420"/>
        <end position="443"/>
    </location>
</feature>
<organism evidence="13 14">
    <name type="scientific">Rhodohalobacter sulfatireducens</name>
    <dbReference type="NCBI Taxonomy" id="2911366"/>
    <lineage>
        <taxon>Bacteria</taxon>
        <taxon>Pseudomonadati</taxon>
        <taxon>Balneolota</taxon>
        <taxon>Balneolia</taxon>
        <taxon>Balneolales</taxon>
        <taxon>Balneolaceae</taxon>
        <taxon>Rhodohalobacter</taxon>
    </lineage>
</organism>
<protein>
    <submittedName>
        <fullName evidence="13">Sodium:solute symporter</fullName>
    </submittedName>
</protein>
<keyword evidence="9 12" id="KW-0472">Membrane</keyword>
<evidence type="ECO:0000256" key="10">
    <source>
        <dbReference type="ARBA" id="ARBA00023201"/>
    </source>
</evidence>
<keyword evidence="8" id="KW-0406">Ion transport</keyword>
<proteinExistence type="inferred from homology"/>
<evidence type="ECO:0000256" key="2">
    <source>
        <dbReference type="ARBA" id="ARBA00006434"/>
    </source>
</evidence>
<feature type="transmembrane region" description="Helical" evidence="12">
    <location>
        <begin position="248"/>
        <end position="266"/>
    </location>
</feature>
<sequence>MGFTLIDGIVIVVYLIVVAVFGIWSAGTQKTTTDYFLGGREMPWWAILFSVVATETSTLTFISIPAVAYGGNLTFLQLTFGYIIGRVIVAFWFLPGYVHGELATAYQYLEKRFGSGMRKAASSTFIITRLLADGVRLFATAIPLAIIFRFAGVFEGWGDMQIYLLAISVIAVITLIYTFLGGIKAVIWMDVVQMFIYIGGALFALFLLFGKLSVPMSEAFSMLGEAGKFTMFNFGFDLSWSEFIADPYVFWVAIIGGAIFSIASHGTDQLIVQRLLATGSLKSSQKALIWSGIVASMQFGLFLFIGLILFVFYEGQTAMEIGLSTTDEVFARFIVDHMPVGIAGLIVASLFAAAMSSLSSSLNALASSTTYDIIKPISGADWDDARELWVSRMVTIGWGVVLTGSAFLFTWLQLSGGDRPAIVELGLGIASYTYGGLLGIFVLGRLFPKPGRKDAMIGFFTGLISLLFVVEGALQQFLPGEGLTIAWPLYTAVGGFIVIAVANLSYVVRSKFLS</sequence>
<keyword evidence="7" id="KW-0915">Sodium</keyword>
<evidence type="ECO:0000313" key="13">
    <source>
        <dbReference type="EMBL" id="MCG2590544.1"/>
    </source>
</evidence>
<keyword evidence="10" id="KW-0739">Sodium transport</keyword>
<dbReference type="RefSeq" id="WP_237855973.1">
    <property type="nucleotide sequence ID" value="NZ_JAKLWS010000035.1"/>
</dbReference>
<reference evidence="13" key="2">
    <citation type="submission" date="2024-05" db="EMBL/GenBank/DDBJ databases">
        <title>Rhodohalobacter halophilus gen. nov., sp. nov., a moderately halophilic member of the family Balneolaceae.</title>
        <authorList>
            <person name="Xia J."/>
        </authorList>
    </citation>
    <scope>NUCLEOTIDE SEQUENCE</scope>
    <source>
        <strain evidence="13">WB101</strain>
    </source>
</reference>
<dbReference type="PANTHER" id="PTHR42985">
    <property type="entry name" value="SODIUM-COUPLED MONOCARBOXYLATE TRANSPORTER"/>
    <property type="match status" value="1"/>
</dbReference>
<dbReference type="InterPro" id="IPR051163">
    <property type="entry name" value="Sodium:Solute_Symporter_SSF"/>
</dbReference>
<keyword evidence="5 12" id="KW-0812">Transmembrane</keyword>
<feature type="transmembrane region" description="Helical" evidence="12">
    <location>
        <begin position="80"/>
        <end position="109"/>
    </location>
</feature>
<evidence type="ECO:0000256" key="9">
    <source>
        <dbReference type="ARBA" id="ARBA00023136"/>
    </source>
</evidence>
<evidence type="ECO:0000256" key="12">
    <source>
        <dbReference type="SAM" id="Phobius"/>
    </source>
</evidence>
<comment type="caution">
    <text evidence="13">The sequence shown here is derived from an EMBL/GenBank/DDBJ whole genome shotgun (WGS) entry which is preliminary data.</text>
</comment>